<feature type="transmembrane region" description="Helical" evidence="3">
    <location>
        <begin position="116"/>
        <end position="135"/>
    </location>
</feature>
<dbReference type="InterPro" id="IPR041916">
    <property type="entry name" value="Anti_sigma_zinc_sf"/>
</dbReference>
<dbReference type="EMBL" id="CP031320">
    <property type="protein sequence ID" value="AXK36074.1"/>
    <property type="molecule type" value="Genomic_DNA"/>
</dbReference>
<protein>
    <submittedName>
        <fullName evidence="5">Zf-HC2 domain-containing protein</fullName>
    </submittedName>
</protein>
<dbReference type="AlphaFoldDB" id="A0A345XWQ8"/>
<proteinExistence type="predicted"/>
<feature type="transmembrane region" description="Helical" evidence="3">
    <location>
        <begin position="209"/>
        <end position="229"/>
    </location>
</feature>
<evidence type="ECO:0000313" key="6">
    <source>
        <dbReference type="Proteomes" id="UP000254425"/>
    </source>
</evidence>
<evidence type="ECO:0000256" key="1">
    <source>
        <dbReference type="ARBA" id="ARBA00023015"/>
    </source>
</evidence>
<evidence type="ECO:0000313" key="5">
    <source>
        <dbReference type="EMBL" id="AXK36074.1"/>
    </source>
</evidence>
<gene>
    <name evidence="5" type="ORF">DVA86_29240</name>
</gene>
<name>A0A345XWQ8_9ACTN</name>
<dbReference type="Proteomes" id="UP000254425">
    <property type="component" value="Chromosome"/>
</dbReference>
<keyword evidence="6" id="KW-1185">Reference proteome</keyword>
<keyword evidence="3" id="KW-1133">Transmembrane helix</keyword>
<feature type="transmembrane region" description="Helical" evidence="3">
    <location>
        <begin position="181"/>
        <end position="202"/>
    </location>
</feature>
<evidence type="ECO:0000259" key="4">
    <source>
        <dbReference type="Pfam" id="PF13490"/>
    </source>
</evidence>
<organism evidence="5 6">
    <name type="scientific">Streptomyces armeniacus</name>
    <dbReference type="NCBI Taxonomy" id="83291"/>
    <lineage>
        <taxon>Bacteria</taxon>
        <taxon>Bacillati</taxon>
        <taxon>Actinomycetota</taxon>
        <taxon>Actinomycetes</taxon>
        <taxon>Kitasatosporales</taxon>
        <taxon>Streptomycetaceae</taxon>
        <taxon>Streptomyces</taxon>
    </lineage>
</organism>
<dbReference type="KEGG" id="sarm:DVA86_29240"/>
<feature type="transmembrane region" description="Helical" evidence="3">
    <location>
        <begin position="156"/>
        <end position="175"/>
    </location>
</feature>
<keyword evidence="3" id="KW-0812">Transmembrane</keyword>
<keyword evidence="1" id="KW-0805">Transcription regulation</keyword>
<dbReference type="InterPro" id="IPR027383">
    <property type="entry name" value="Znf_put"/>
</dbReference>
<feature type="transmembrane region" description="Helical" evidence="3">
    <location>
        <begin position="90"/>
        <end position="110"/>
    </location>
</feature>
<accession>A0A345XWQ8</accession>
<feature type="transmembrane region" description="Helical" evidence="3">
    <location>
        <begin position="235"/>
        <end position="259"/>
    </location>
</feature>
<dbReference type="Pfam" id="PF13490">
    <property type="entry name" value="zf-HC2"/>
    <property type="match status" value="1"/>
</dbReference>
<dbReference type="Gene3D" id="1.10.10.1320">
    <property type="entry name" value="Anti-sigma factor, zinc-finger domain"/>
    <property type="match status" value="1"/>
</dbReference>
<keyword evidence="2" id="KW-0804">Transcription</keyword>
<evidence type="ECO:0000256" key="2">
    <source>
        <dbReference type="ARBA" id="ARBA00023163"/>
    </source>
</evidence>
<keyword evidence="3" id="KW-0472">Membrane</keyword>
<sequence length="281" mass="29026">MTWHVPENDLRAYADGELAPPRLWSADTHLQGCGDCRTALGAYVDPAGLDAGWARLDAELDAPRPARSEALLVRAGVPDHTARLLAATPLLRRSWLLSVLVILALGVVVGRTATPLLLLATAPLLPLTGMVLSFGPGLDPMYEVSVAAPMHTFRLVLVRGAAVLATTVPAAVLASLGMPSFAVVTAGWLLPALGLTALGLALMPRLGPVAAPALAGGGWVAVLLLSRLVAQGAPFPFTAAGQLATGAAALGATAALVAVRDRFDSARHLDPSFRFAARRLS</sequence>
<dbReference type="RefSeq" id="WP_208882750.1">
    <property type="nucleotide sequence ID" value="NZ_CP031320.1"/>
</dbReference>
<reference evidence="5 6" key="1">
    <citation type="submission" date="2018-07" db="EMBL/GenBank/DDBJ databases">
        <title>Draft genome of the type strain Streptomyces armeniacus ATCC 15676.</title>
        <authorList>
            <person name="Labana P."/>
            <person name="Gosse J.T."/>
            <person name="Boddy C.N."/>
        </authorList>
    </citation>
    <scope>NUCLEOTIDE SEQUENCE [LARGE SCALE GENOMIC DNA]</scope>
    <source>
        <strain evidence="5 6">ATCC 15676</strain>
    </source>
</reference>
<feature type="domain" description="Putative zinc-finger" evidence="4">
    <location>
        <begin position="12"/>
        <end position="37"/>
    </location>
</feature>
<evidence type="ECO:0000256" key="3">
    <source>
        <dbReference type="SAM" id="Phobius"/>
    </source>
</evidence>